<name>A0A090R5B1_9GAMM</name>
<protein>
    <submittedName>
        <fullName evidence="1">Uncharacterized protein</fullName>
    </submittedName>
</protein>
<dbReference type="Proteomes" id="UP000029227">
    <property type="component" value="Unassembled WGS sequence"/>
</dbReference>
<sequence length="63" mass="7052">MNIDNSKARAHGFTVTDFSHSVSRYAAWLSENGHRIPDDIHAEWLTPEQEYELVKASAGAVSH</sequence>
<evidence type="ECO:0000313" key="1">
    <source>
        <dbReference type="EMBL" id="GAL02822.1"/>
    </source>
</evidence>
<comment type="caution">
    <text evidence="1">The sequence shown here is derived from an EMBL/GenBank/DDBJ whole genome shotgun (WGS) entry which is preliminary data.</text>
</comment>
<accession>A0A090R5B1</accession>
<reference evidence="1 2" key="1">
    <citation type="journal article" date="2014" name="Genome Announc.">
        <title>Draft Genome Sequences of Two Vibrionaceae Species, Vibrio ponticus C121 and Photobacterium aphoticum C119, Isolated as Coral Reef Microbiota.</title>
        <authorList>
            <person name="Al-saari N."/>
            <person name="Meirelles P.M."/>
            <person name="Mino S."/>
            <person name="Suda W."/>
            <person name="Oshima K."/>
            <person name="Hattori M."/>
            <person name="Ohkuma M."/>
            <person name="Thompson F.L."/>
            <person name="Gomez-Gil B."/>
            <person name="Sawabe T."/>
            <person name="Sawabe T."/>
        </authorList>
    </citation>
    <scope>NUCLEOTIDE SEQUENCE [LARGE SCALE GENOMIC DNA]</scope>
    <source>
        <strain evidence="1 2">JCM 19237</strain>
    </source>
</reference>
<proteinExistence type="predicted"/>
<dbReference type="EMBL" id="BBMN01000001">
    <property type="protein sequence ID" value="GAL02822.1"/>
    <property type="molecule type" value="Genomic_DNA"/>
</dbReference>
<dbReference type="AlphaFoldDB" id="A0A090R5B1"/>
<organism evidence="1 2">
    <name type="scientific">Photobacterium aphoticum</name>
    <dbReference type="NCBI Taxonomy" id="754436"/>
    <lineage>
        <taxon>Bacteria</taxon>
        <taxon>Pseudomonadati</taxon>
        <taxon>Pseudomonadota</taxon>
        <taxon>Gammaproteobacteria</taxon>
        <taxon>Vibrionales</taxon>
        <taxon>Vibrionaceae</taxon>
        <taxon>Photobacterium</taxon>
    </lineage>
</organism>
<gene>
    <name evidence="1" type="ORF">JCM19237_5715</name>
</gene>
<evidence type="ECO:0000313" key="2">
    <source>
        <dbReference type="Proteomes" id="UP000029227"/>
    </source>
</evidence>